<dbReference type="PANTHER" id="PTHR47331:SF1">
    <property type="entry name" value="GAG-LIKE PROTEIN"/>
    <property type="match status" value="1"/>
</dbReference>
<reference evidence="3" key="1">
    <citation type="submission" date="2025-08" db="UniProtKB">
        <authorList>
            <consortium name="RefSeq"/>
        </authorList>
    </citation>
    <scope>IDENTIFICATION</scope>
    <source>
        <strain evidence="3">USDA-PBARC FA_bdor</strain>
        <tissue evidence="3">Whole organism</tissue>
    </source>
</reference>
<dbReference type="OrthoDB" id="7555186at2759"/>
<sequence>MRSITSLPRASERAVSDSHSESAEATLPNNYERAETKLVKKYEDQRLIAQALFNRVLKLPEITKATAVNLTANAAAATETLDQLPQMTKLNSSKLLEQIIVHLLRHSLDSDTLKMWELKLGESKDFPTLEESINFIESCARGINTGDKLHSTTSSSTQRSPPAPNRRRVAHVASTTERAKETSTRRLPRNCCAFCLGGNYIASYKKFIASSPIKRFDVVATRRLCYNCLGSHLHSKCTCRKTCYKCKATGQDKRHHPLIHGGHVDVMEDVEKLES</sequence>
<dbReference type="InterPro" id="IPR005312">
    <property type="entry name" value="DUF1759"/>
</dbReference>
<dbReference type="AlphaFoldDB" id="A0A9R1UA87"/>
<dbReference type="RefSeq" id="XP_011313212.1">
    <property type="nucleotide sequence ID" value="XM_011314910.1"/>
</dbReference>
<feature type="region of interest" description="Disordered" evidence="1">
    <location>
        <begin position="1"/>
        <end position="29"/>
    </location>
</feature>
<feature type="region of interest" description="Disordered" evidence="1">
    <location>
        <begin position="146"/>
        <end position="180"/>
    </location>
</feature>
<dbReference type="KEGG" id="fas:105272696"/>
<protein>
    <submittedName>
        <fullName evidence="3">Uncharacterized protein</fullName>
    </submittedName>
</protein>
<accession>A0A9R1UA87</accession>
<gene>
    <name evidence="3" type="primary">LOC105272696</name>
</gene>
<dbReference type="Pfam" id="PF03564">
    <property type="entry name" value="DUF1759"/>
    <property type="match status" value="1"/>
</dbReference>
<organism evidence="2 3">
    <name type="scientific">Fopius arisanus</name>
    <dbReference type="NCBI Taxonomy" id="64838"/>
    <lineage>
        <taxon>Eukaryota</taxon>
        <taxon>Metazoa</taxon>
        <taxon>Ecdysozoa</taxon>
        <taxon>Arthropoda</taxon>
        <taxon>Hexapoda</taxon>
        <taxon>Insecta</taxon>
        <taxon>Pterygota</taxon>
        <taxon>Neoptera</taxon>
        <taxon>Endopterygota</taxon>
        <taxon>Hymenoptera</taxon>
        <taxon>Apocrita</taxon>
        <taxon>Ichneumonoidea</taxon>
        <taxon>Braconidae</taxon>
        <taxon>Opiinae</taxon>
        <taxon>Fopius</taxon>
    </lineage>
</organism>
<evidence type="ECO:0000256" key="1">
    <source>
        <dbReference type="SAM" id="MobiDB-lite"/>
    </source>
</evidence>
<proteinExistence type="predicted"/>
<name>A0A9R1UA87_9HYME</name>
<dbReference type="Proteomes" id="UP000694866">
    <property type="component" value="Unplaced"/>
</dbReference>
<keyword evidence="2" id="KW-1185">Reference proteome</keyword>
<feature type="compositionally biased region" description="Basic and acidic residues" evidence="1">
    <location>
        <begin position="10"/>
        <end position="22"/>
    </location>
</feature>
<dbReference type="PANTHER" id="PTHR47331">
    <property type="entry name" value="PHD-TYPE DOMAIN-CONTAINING PROTEIN"/>
    <property type="match status" value="1"/>
</dbReference>
<evidence type="ECO:0000313" key="2">
    <source>
        <dbReference type="Proteomes" id="UP000694866"/>
    </source>
</evidence>
<evidence type="ECO:0000313" key="3">
    <source>
        <dbReference type="RefSeq" id="XP_011313212.1"/>
    </source>
</evidence>
<dbReference type="GeneID" id="105272696"/>